<dbReference type="OMA" id="MMIVEDA"/>
<reference evidence="2" key="1">
    <citation type="journal article" date="2009" name="Nature">
        <title>Genome sequence and analysis of the Irish potato famine pathogen Phytophthora infestans.</title>
        <authorList>
            <consortium name="The Broad Institute Genome Sequencing Platform"/>
            <person name="Haas B.J."/>
            <person name="Kamoun S."/>
            <person name="Zody M.C."/>
            <person name="Jiang R.H."/>
            <person name="Handsaker R.E."/>
            <person name="Cano L.M."/>
            <person name="Grabherr M."/>
            <person name="Kodira C.D."/>
            <person name="Raffaele S."/>
            <person name="Torto-Alalibo T."/>
            <person name="Bozkurt T.O."/>
            <person name="Ah-Fong A.M."/>
            <person name="Alvarado L."/>
            <person name="Anderson V.L."/>
            <person name="Armstrong M.R."/>
            <person name="Avrova A."/>
            <person name="Baxter L."/>
            <person name="Beynon J."/>
            <person name="Boevink P.C."/>
            <person name="Bollmann S.R."/>
            <person name="Bos J.I."/>
            <person name="Bulone V."/>
            <person name="Cai G."/>
            <person name="Cakir C."/>
            <person name="Carrington J.C."/>
            <person name="Chawner M."/>
            <person name="Conti L."/>
            <person name="Costanzo S."/>
            <person name="Ewan R."/>
            <person name="Fahlgren N."/>
            <person name="Fischbach M.A."/>
            <person name="Fugelstad J."/>
            <person name="Gilroy E.M."/>
            <person name="Gnerre S."/>
            <person name="Green P.J."/>
            <person name="Grenville-Briggs L.J."/>
            <person name="Griffith J."/>
            <person name="Grunwald N.J."/>
            <person name="Horn K."/>
            <person name="Horner N.R."/>
            <person name="Hu C.H."/>
            <person name="Huitema E."/>
            <person name="Jeong D.H."/>
            <person name="Jones A.M."/>
            <person name="Jones J.D."/>
            <person name="Jones R.W."/>
            <person name="Karlsson E.K."/>
            <person name="Kunjeti S.G."/>
            <person name="Lamour K."/>
            <person name="Liu Z."/>
            <person name="Ma L."/>
            <person name="Maclean D."/>
            <person name="Chibucos M.C."/>
            <person name="McDonald H."/>
            <person name="McWalters J."/>
            <person name="Meijer H.J."/>
            <person name="Morgan W."/>
            <person name="Morris P.F."/>
            <person name="Munro C.A."/>
            <person name="O'Neill K."/>
            <person name="Ospina-Giraldo M."/>
            <person name="Pinzon A."/>
            <person name="Pritchard L."/>
            <person name="Ramsahoye B."/>
            <person name="Ren Q."/>
            <person name="Restrepo S."/>
            <person name="Roy S."/>
            <person name="Sadanandom A."/>
            <person name="Savidor A."/>
            <person name="Schornack S."/>
            <person name="Schwartz D.C."/>
            <person name="Schumann U.D."/>
            <person name="Schwessinger B."/>
            <person name="Seyer L."/>
            <person name="Sharpe T."/>
            <person name="Silvar C."/>
            <person name="Song J."/>
            <person name="Studholme D.J."/>
            <person name="Sykes S."/>
            <person name="Thines M."/>
            <person name="van de Vondervoort P.J."/>
            <person name="Phuntumart V."/>
            <person name="Wawra S."/>
            <person name="Weide R."/>
            <person name="Win J."/>
            <person name="Young C."/>
            <person name="Zhou S."/>
            <person name="Fry W."/>
            <person name="Meyers B.C."/>
            <person name="van West P."/>
            <person name="Ristaino J."/>
            <person name="Govers F."/>
            <person name="Birch P.R."/>
            <person name="Whisson S.C."/>
            <person name="Judelson H.S."/>
            <person name="Nusbaum C."/>
        </authorList>
    </citation>
    <scope>NUCLEOTIDE SEQUENCE [LARGE SCALE GENOMIC DNA]</scope>
    <source>
        <strain evidence="2">T30-4</strain>
    </source>
</reference>
<dbReference type="GeneID" id="9478760"/>
<dbReference type="EMBL" id="DS028123">
    <property type="protein sequence ID" value="EEY68397.1"/>
    <property type="molecule type" value="Genomic_DNA"/>
</dbReference>
<sequence length="135" mass="15344">MDAYHPVEVATYLAQAEQLRRGEGAPTVRNLANTFAEVTDRGKKRPLREITAEEQRRVNELLAEWAARHFRPMMIVEDAALQQNEMTSVRTIVQHFRTLAVYSRKSPKGKHRLGAIQVKQLNVKVNDVGLATPLK</sequence>
<evidence type="ECO:0000313" key="1">
    <source>
        <dbReference type="EMBL" id="EEY68397.1"/>
    </source>
</evidence>
<dbReference type="AlphaFoldDB" id="D0N268"/>
<dbReference type="HOGENOM" id="CLU_1889860_0_0_1"/>
<dbReference type="Proteomes" id="UP000006643">
    <property type="component" value="Unassembled WGS sequence"/>
</dbReference>
<evidence type="ECO:0000313" key="2">
    <source>
        <dbReference type="Proteomes" id="UP000006643"/>
    </source>
</evidence>
<dbReference type="VEuPathDB" id="FungiDB:PITG_04853"/>
<gene>
    <name evidence="1" type="ORF">PITG_04853</name>
</gene>
<dbReference type="KEGG" id="pif:PITG_04853"/>
<dbReference type="InParanoid" id="D0N268"/>
<dbReference type="OrthoDB" id="101009at2759"/>
<name>D0N268_PHYIT</name>
<accession>D0N268</accession>
<proteinExistence type="predicted"/>
<keyword evidence="2" id="KW-1185">Reference proteome</keyword>
<dbReference type="RefSeq" id="XP_002905556.1">
    <property type="nucleotide sequence ID" value="XM_002905510.1"/>
</dbReference>
<organism evidence="1 2">
    <name type="scientific">Phytophthora infestans (strain T30-4)</name>
    <name type="common">Potato late blight agent</name>
    <dbReference type="NCBI Taxonomy" id="403677"/>
    <lineage>
        <taxon>Eukaryota</taxon>
        <taxon>Sar</taxon>
        <taxon>Stramenopiles</taxon>
        <taxon>Oomycota</taxon>
        <taxon>Peronosporomycetes</taxon>
        <taxon>Peronosporales</taxon>
        <taxon>Peronosporaceae</taxon>
        <taxon>Phytophthora</taxon>
    </lineage>
</organism>
<protein>
    <submittedName>
        <fullName evidence="1">Uncharacterized protein</fullName>
    </submittedName>
</protein>